<feature type="compositionally biased region" description="Basic residues" evidence="11">
    <location>
        <begin position="1207"/>
        <end position="1224"/>
    </location>
</feature>
<dbReference type="GO" id="GO:0007076">
    <property type="term" value="P:mitotic chromosome condensation"/>
    <property type="evidence" value="ECO:0007669"/>
    <property type="project" value="InterPro"/>
</dbReference>
<keyword evidence="6 10" id="KW-0498">Mitosis</keyword>
<dbReference type="GO" id="GO:0000796">
    <property type="term" value="C:condensin complex"/>
    <property type="evidence" value="ECO:0007669"/>
    <property type="project" value="TreeGrafter"/>
</dbReference>
<feature type="region of interest" description="Disordered" evidence="11">
    <location>
        <begin position="1197"/>
        <end position="1224"/>
    </location>
</feature>
<evidence type="ECO:0000256" key="2">
    <source>
        <dbReference type="ARBA" id="ARBA00004286"/>
    </source>
</evidence>
<dbReference type="PANTHER" id="PTHR14222:SF2">
    <property type="entry name" value="CONDENSIN COMPLEX SUBUNIT 1"/>
    <property type="match status" value="1"/>
</dbReference>
<sequence length="1224" mass="135683">MDADAYDAPAPFALGEALVRLQDEDFDIEYEVPLDTLDEEAQRATVDRAVDALAHSPEAIASQQLFDTVASCVKHAPSMGADACHALLDSVASGMGAILDQLAAEGDSAELIPYLERYAFLLQWLVQTLEKHSTPGEGKTAKRTAGGASGASGTWTWASSVPAVLALMARALDVLPEHLWQTGTERDAFVGRCIVRPVLLLQENEAYIKVQSVKSALFRVVCLAVKHHGQAFNVQTSIVQSLQYYEHLAEPMAELLAMMRVEYDYERLCEDVLREVGAKSFAGIDSKTPRSFSRFLVRMAELNPRSVLSQMSLLQTHLDSEAYPIRIAMVEVLGYMIRELTLAEDGFEALDDSAETSTREKQIAHFYDRLLERFLDLTTFVRTRVIHVCGLLCELTATLPAQRMRIATLAVQALEDKGSNVRRSAIGLITKLVLSHPFGVMHGGELDGNEWEARYDAVDKELRELEDALGMPDDEGAADDEPSDAADTASTTPNRKPRQSFDPAAIAASQQSMTAADRERLVRLRLTRRYYEDALAFIGLLDTAVPTIVQLLGSTNKAEVLESMEFFRIAHEYRIRGADAGVRTMLHLIWAKDNALVMEDGSQLKGIRSRLIEVYRSLYFESDPEASRMDNTVRIARNMIELTFGATLAELTSLEQLFSIMQGEGLVPPAVVDILWDVYSTPKPIAKAQRRGAIMVLGMLAIAEREIVAERVEVLLRIGLGQLGTQDLQLARHTCIALQRVAGSAKKVKGALSDSNVRFPMGHPMFARLRAAIVQKAPADAPGEWFSVAEHAIQAIYLLGEQPDALCSDILKELTVDVFDRDANTLRLAQLVFVVGHVALKQIVYLELVEREFKRRKAVREAESGGENRRTELDQVAGNAEDEIGDMIASIKERELLYGPHSILALYGPLVVHICSNAKTYADPMIQRAAALSLSKLLCISSEFCEENLGVLLHLLRTSQDAVVRSNVVIGLGDVAVCFGMLVDEKSGRLYAGLGDADLGVKKNTLMVLTHLILNGMIKVKGQLGEMAKCLEDSERRISDLAKLFFSELATKENAVYNNLPDIISHLSIGEHAVSEEMFANTMKFIFTFIDKERQAENVIEKLCQRFRLTTEERQWRDIAFCLSLLPYRSERSIKRLVEGLPCYQDKLYVPEVYRRFAEILAKIRAGRTGSQAKGGDSDLREFEDVLAAAAAQGQQDQAIEDATHARVARASRTKTQPRRRARA</sequence>
<comment type="similarity">
    <text evidence="3 10">Belongs to the CND1 (condensin subunit 1) family.</text>
</comment>
<evidence type="ECO:0000256" key="7">
    <source>
        <dbReference type="ARBA" id="ARBA00023067"/>
    </source>
</evidence>
<dbReference type="PANTHER" id="PTHR14222">
    <property type="entry name" value="CONDENSIN"/>
    <property type="match status" value="1"/>
</dbReference>
<comment type="function">
    <text evidence="10">Regulatory subunit of the condensin complex, a complex required for conversion of interphase chromatin into mitotic-like condense chromosomes. The condensin complex probably introduces positive supercoils into relaxed DNA in the presence of type I topoisomerases and converts nicked DNA into positive knotted forms in the presence of type II topoisomerases.</text>
</comment>
<dbReference type="Pfam" id="PF12922">
    <property type="entry name" value="Cnd1_N"/>
    <property type="match status" value="1"/>
</dbReference>
<reference evidence="14" key="1">
    <citation type="submission" date="2023-03" db="EMBL/GenBank/DDBJ databases">
        <title>Mating type loci evolution in Malassezia.</title>
        <authorList>
            <person name="Coelho M.A."/>
        </authorList>
    </citation>
    <scope>NUCLEOTIDE SEQUENCE</scope>
    <source>
        <strain evidence="14">CBS 11721</strain>
    </source>
</reference>
<dbReference type="GO" id="GO:0010032">
    <property type="term" value="P:meiotic chromosome condensation"/>
    <property type="evidence" value="ECO:0007669"/>
    <property type="project" value="TreeGrafter"/>
</dbReference>
<keyword evidence="15" id="KW-1185">Reference proteome</keyword>
<evidence type="ECO:0000256" key="3">
    <source>
        <dbReference type="ARBA" id="ARBA00009606"/>
    </source>
</evidence>
<dbReference type="GO" id="GO:0000779">
    <property type="term" value="C:condensed chromosome, centromeric region"/>
    <property type="evidence" value="ECO:0007669"/>
    <property type="project" value="TreeGrafter"/>
</dbReference>
<evidence type="ECO:0000256" key="9">
    <source>
        <dbReference type="ARBA" id="ARBA00023306"/>
    </source>
</evidence>
<dbReference type="InterPro" id="IPR007673">
    <property type="entry name" value="Condensin_cplx_su1"/>
</dbReference>
<evidence type="ECO:0000259" key="13">
    <source>
        <dbReference type="Pfam" id="PF12922"/>
    </source>
</evidence>
<dbReference type="GO" id="GO:0042393">
    <property type="term" value="F:histone binding"/>
    <property type="evidence" value="ECO:0007669"/>
    <property type="project" value="TreeGrafter"/>
</dbReference>
<evidence type="ECO:0000256" key="10">
    <source>
        <dbReference type="PIRNR" id="PIRNR017127"/>
    </source>
</evidence>
<comment type="subcellular location">
    <subcellularLocation>
        <location evidence="2">Chromosome</location>
    </subcellularLocation>
    <subcellularLocation>
        <location evidence="1">Nucleus</location>
    </subcellularLocation>
</comment>
<evidence type="ECO:0000256" key="5">
    <source>
        <dbReference type="ARBA" id="ARBA00022618"/>
    </source>
</evidence>
<evidence type="ECO:0000256" key="6">
    <source>
        <dbReference type="ARBA" id="ARBA00022776"/>
    </source>
</evidence>
<dbReference type="GO" id="GO:0051301">
    <property type="term" value="P:cell division"/>
    <property type="evidence" value="ECO:0007669"/>
    <property type="project" value="UniProtKB-KW"/>
</dbReference>
<feature type="region of interest" description="Disordered" evidence="11">
    <location>
        <begin position="471"/>
        <end position="501"/>
    </location>
</feature>
<protein>
    <recommendedName>
        <fullName evidence="10">Condensin complex subunit 1</fullName>
    </recommendedName>
</protein>
<dbReference type="InterPro" id="IPR024324">
    <property type="entry name" value="Condensin_cplx_su1_N"/>
</dbReference>
<dbReference type="PIRSF" id="PIRSF017127">
    <property type="entry name" value="Condensin_D2"/>
    <property type="match status" value="1"/>
</dbReference>
<dbReference type="Gene3D" id="1.25.10.10">
    <property type="entry name" value="Leucine-rich Repeat Variant"/>
    <property type="match status" value="1"/>
</dbReference>
<evidence type="ECO:0000256" key="1">
    <source>
        <dbReference type="ARBA" id="ARBA00004123"/>
    </source>
</evidence>
<feature type="compositionally biased region" description="Acidic residues" evidence="11">
    <location>
        <begin position="472"/>
        <end position="484"/>
    </location>
</feature>
<keyword evidence="7 10" id="KW-0226">DNA condensation</keyword>
<evidence type="ECO:0000256" key="8">
    <source>
        <dbReference type="ARBA" id="ARBA00023242"/>
    </source>
</evidence>
<dbReference type="InterPro" id="IPR026971">
    <property type="entry name" value="CND1/NCAPD3"/>
</dbReference>
<keyword evidence="4" id="KW-0158">Chromosome</keyword>
<gene>
    <name evidence="14" type="primary">cnd1</name>
    <name evidence="14" type="ORF">MCUN1_001290</name>
</gene>
<dbReference type="Pfam" id="PF20168">
    <property type="entry name" value="PDS5"/>
    <property type="match status" value="1"/>
</dbReference>
<dbReference type="EMBL" id="CP119878">
    <property type="protein sequence ID" value="WFD34449.1"/>
    <property type="molecule type" value="Genomic_DNA"/>
</dbReference>
<name>A0AAF0ESS6_9BASI</name>
<evidence type="ECO:0000256" key="11">
    <source>
        <dbReference type="SAM" id="MobiDB-lite"/>
    </source>
</evidence>
<feature type="domain" description="Condensin complex subunit 1 N-terminal" evidence="13">
    <location>
        <begin position="84"/>
        <end position="234"/>
    </location>
</feature>
<accession>A0AAF0ESS6</accession>
<dbReference type="Pfam" id="PF12717">
    <property type="entry name" value="Cnd1"/>
    <property type="match status" value="1"/>
</dbReference>
<dbReference type="AlphaFoldDB" id="A0AAF0ESS6"/>
<dbReference type="Proteomes" id="UP001219933">
    <property type="component" value="Chromosome 2"/>
</dbReference>
<keyword evidence="8" id="KW-0539">Nucleus</keyword>
<evidence type="ECO:0000259" key="12">
    <source>
        <dbReference type="Pfam" id="PF12717"/>
    </source>
</evidence>
<dbReference type="SUPFAM" id="SSF48371">
    <property type="entry name" value="ARM repeat"/>
    <property type="match status" value="1"/>
</dbReference>
<feature type="domain" description="Condensin complex subunit 1 C-terminal" evidence="12">
    <location>
        <begin position="963"/>
        <end position="1124"/>
    </location>
</feature>
<proteinExistence type="inferred from homology"/>
<dbReference type="InterPro" id="IPR011989">
    <property type="entry name" value="ARM-like"/>
</dbReference>
<organism evidence="14 15">
    <name type="scientific">Malassezia cuniculi</name>
    <dbReference type="NCBI Taxonomy" id="948313"/>
    <lineage>
        <taxon>Eukaryota</taxon>
        <taxon>Fungi</taxon>
        <taxon>Dikarya</taxon>
        <taxon>Basidiomycota</taxon>
        <taxon>Ustilaginomycotina</taxon>
        <taxon>Malasseziomycetes</taxon>
        <taxon>Malasseziales</taxon>
        <taxon>Malasseziaceae</taxon>
        <taxon>Malassezia</taxon>
    </lineage>
</organism>
<dbReference type="InterPro" id="IPR016024">
    <property type="entry name" value="ARM-type_fold"/>
</dbReference>
<dbReference type="InterPro" id="IPR032682">
    <property type="entry name" value="Cnd1_C"/>
</dbReference>
<evidence type="ECO:0000313" key="15">
    <source>
        <dbReference type="Proteomes" id="UP001219933"/>
    </source>
</evidence>
<evidence type="ECO:0000313" key="14">
    <source>
        <dbReference type="EMBL" id="WFD34449.1"/>
    </source>
</evidence>
<dbReference type="GO" id="GO:0005634">
    <property type="term" value="C:nucleus"/>
    <property type="evidence" value="ECO:0007669"/>
    <property type="project" value="UniProtKB-SubCell"/>
</dbReference>
<keyword evidence="5 10" id="KW-0132">Cell division</keyword>
<keyword evidence="9 10" id="KW-0131">Cell cycle</keyword>
<evidence type="ECO:0000256" key="4">
    <source>
        <dbReference type="ARBA" id="ARBA00022454"/>
    </source>
</evidence>